<dbReference type="PANTHER" id="PTHR23301:SF0">
    <property type="entry name" value="CHITIN-BINDING TYPE-2 DOMAIN-CONTAINING PROTEIN-RELATED"/>
    <property type="match status" value="1"/>
</dbReference>
<feature type="compositionally biased region" description="Basic and acidic residues" evidence="6">
    <location>
        <begin position="135"/>
        <end position="163"/>
    </location>
</feature>
<evidence type="ECO:0000313" key="9">
    <source>
        <dbReference type="EMBL" id="CAB3379528.1"/>
    </source>
</evidence>
<feature type="region of interest" description="Disordered" evidence="6">
    <location>
        <begin position="120"/>
        <end position="182"/>
    </location>
</feature>
<dbReference type="GO" id="GO:0008061">
    <property type="term" value="F:chitin binding"/>
    <property type="evidence" value="ECO:0007669"/>
    <property type="project" value="UniProtKB-KW"/>
</dbReference>
<dbReference type="AlphaFoldDB" id="A0A8S1DAT9"/>
<gene>
    <name evidence="9" type="ORF">CLODIP_2_CD15902</name>
</gene>
<dbReference type="Proteomes" id="UP000494165">
    <property type="component" value="Unassembled WGS sequence"/>
</dbReference>
<evidence type="ECO:0000256" key="3">
    <source>
        <dbReference type="ARBA" id="ARBA00022737"/>
    </source>
</evidence>
<evidence type="ECO:0000256" key="1">
    <source>
        <dbReference type="ARBA" id="ARBA00022669"/>
    </source>
</evidence>
<dbReference type="PROSITE" id="PS50940">
    <property type="entry name" value="CHIT_BIND_II"/>
    <property type="match status" value="1"/>
</dbReference>
<evidence type="ECO:0000259" key="8">
    <source>
        <dbReference type="PROSITE" id="PS50940"/>
    </source>
</evidence>
<keyword evidence="5" id="KW-0325">Glycoprotein</keyword>
<name>A0A8S1DAT9_9INSE</name>
<keyword evidence="1" id="KW-0147">Chitin-binding</keyword>
<evidence type="ECO:0000256" key="2">
    <source>
        <dbReference type="ARBA" id="ARBA00022729"/>
    </source>
</evidence>
<keyword evidence="2 7" id="KW-0732">Signal</keyword>
<dbReference type="PANTHER" id="PTHR23301">
    <property type="entry name" value="CHITIN BINDING PERITROPHIN-A"/>
    <property type="match status" value="1"/>
</dbReference>
<comment type="caution">
    <text evidence="9">The sequence shown here is derived from an EMBL/GenBank/DDBJ whole genome shotgun (WGS) entry which is preliminary data.</text>
</comment>
<keyword evidence="10" id="KW-1185">Reference proteome</keyword>
<dbReference type="InterPro" id="IPR051940">
    <property type="entry name" value="Chitin_bind-dev_reg"/>
</dbReference>
<organism evidence="9 10">
    <name type="scientific">Cloeon dipterum</name>
    <dbReference type="NCBI Taxonomy" id="197152"/>
    <lineage>
        <taxon>Eukaryota</taxon>
        <taxon>Metazoa</taxon>
        <taxon>Ecdysozoa</taxon>
        <taxon>Arthropoda</taxon>
        <taxon>Hexapoda</taxon>
        <taxon>Insecta</taxon>
        <taxon>Pterygota</taxon>
        <taxon>Palaeoptera</taxon>
        <taxon>Ephemeroptera</taxon>
        <taxon>Pisciforma</taxon>
        <taxon>Baetidae</taxon>
        <taxon>Cloeon</taxon>
    </lineage>
</organism>
<sequence>MIRVIITGILVAVSLAESCPGAPNCLSSLDGLYPHENCNQYYHCYNGVNFIFTCPNGMSFDPENKVCDLAVNVECTSCEFEMKLAVSGGGGGGGGNSGGGGGGGGNCGGGGGGGGGASGGGGGGGSGGGGGAANNHDHKANNHDHKADNHDHKADNHDHKGTDNNDNTFHPSLPRTTVLQSA</sequence>
<feature type="chain" id="PRO_5035792036" description="Chitin-binding type-2 domain-containing protein" evidence="7">
    <location>
        <begin position="17"/>
        <end position="182"/>
    </location>
</feature>
<dbReference type="InterPro" id="IPR036508">
    <property type="entry name" value="Chitin-bd_dom_sf"/>
</dbReference>
<dbReference type="Gene3D" id="2.170.140.10">
    <property type="entry name" value="Chitin binding domain"/>
    <property type="match status" value="1"/>
</dbReference>
<feature type="domain" description="Chitin-binding type-2" evidence="8">
    <location>
        <begin position="22"/>
        <end position="77"/>
    </location>
</feature>
<reference evidence="9 10" key="1">
    <citation type="submission" date="2020-04" db="EMBL/GenBank/DDBJ databases">
        <authorList>
            <person name="Alioto T."/>
            <person name="Alioto T."/>
            <person name="Gomez Garrido J."/>
        </authorList>
    </citation>
    <scope>NUCLEOTIDE SEQUENCE [LARGE SCALE GENOMIC DNA]</scope>
</reference>
<accession>A0A8S1DAT9</accession>
<protein>
    <recommendedName>
        <fullName evidence="8">Chitin-binding type-2 domain-containing protein</fullName>
    </recommendedName>
</protein>
<dbReference type="SMART" id="SM00494">
    <property type="entry name" value="ChtBD2"/>
    <property type="match status" value="1"/>
</dbReference>
<feature type="compositionally biased region" description="Polar residues" evidence="6">
    <location>
        <begin position="164"/>
        <end position="182"/>
    </location>
</feature>
<dbReference type="OrthoDB" id="6020543at2759"/>
<feature type="compositionally biased region" description="Gly residues" evidence="6">
    <location>
        <begin position="120"/>
        <end position="132"/>
    </location>
</feature>
<evidence type="ECO:0000313" key="10">
    <source>
        <dbReference type="Proteomes" id="UP000494165"/>
    </source>
</evidence>
<evidence type="ECO:0000256" key="4">
    <source>
        <dbReference type="ARBA" id="ARBA00023157"/>
    </source>
</evidence>
<keyword evidence="4" id="KW-1015">Disulfide bond</keyword>
<proteinExistence type="predicted"/>
<dbReference type="EMBL" id="CADEPI010000188">
    <property type="protein sequence ID" value="CAB3379528.1"/>
    <property type="molecule type" value="Genomic_DNA"/>
</dbReference>
<dbReference type="Pfam" id="PF01607">
    <property type="entry name" value="CBM_14"/>
    <property type="match status" value="1"/>
</dbReference>
<dbReference type="SUPFAM" id="SSF57625">
    <property type="entry name" value="Invertebrate chitin-binding proteins"/>
    <property type="match status" value="1"/>
</dbReference>
<dbReference type="GO" id="GO:0005576">
    <property type="term" value="C:extracellular region"/>
    <property type="evidence" value="ECO:0007669"/>
    <property type="project" value="InterPro"/>
</dbReference>
<dbReference type="InterPro" id="IPR002557">
    <property type="entry name" value="Chitin-bd_dom"/>
</dbReference>
<evidence type="ECO:0000256" key="7">
    <source>
        <dbReference type="SAM" id="SignalP"/>
    </source>
</evidence>
<feature type="signal peptide" evidence="7">
    <location>
        <begin position="1"/>
        <end position="16"/>
    </location>
</feature>
<evidence type="ECO:0000256" key="6">
    <source>
        <dbReference type="SAM" id="MobiDB-lite"/>
    </source>
</evidence>
<keyword evidence="3" id="KW-0677">Repeat</keyword>
<evidence type="ECO:0000256" key="5">
    <source>
        <dbReference type="ARBA" id="ARBA00023180"/>
    </source>
</evidence>